<name>A0A7Y0FTC3_9FLAO</name>
<dbReference type="AlphaFoldDB" id="A0A7Y0FTC3"/>
<keyword evidence="2" id="KW-1185">Reference proteome</keyword>
<gene>
    <name evidence="1" type="ORF">HHL23_16155</name>
</gene>
<evidence type="ECO:0000313" key="2">
    <source>
        <dbReference type="Proteomes" id="UP000544054"/>
    </source>
</evidence>
<evidence type="ECO:0000313" key="1">
    <source>
        <dbReference type="EMBL" id="NML71324.1"/>
    </source>
</evidence>
<accession>A0A7Y0FTC3</accession>
<dbReference type="EMBL" id="JABBGI010000021">
    <property type="protein sequence ID" value="NML71324.1"/>
    <property type="molecule type" value="Genomic_DNA"/>
</dbReference>
<dbReference type="Proteomes" id="UP000544054">
    <property type="component" value="Unassembled WGS sequence"/>
</dbReference>
<organism evidence="1 2">
    <name type="scientific">Chryseobacterium antibioticum</name>
    <dbReference type="NCBI Taxonomy" id="2728847"/>
    <lineage>
        <taxon>Bacteria</taxon>
        <taxon>Pseudomonadati</taxon>
        <taxon>Bacteroidota</taxon>
        <taxon>Flavobacteriia</taxon>
        <taxon>Flavobacteriales</taxon>
        <taxon>Weeksellaceae</taxon>
        <taxon>Chryseobacterium group</taxon>
        <taxon>Chryseobacterium</taxon>
    </lineage>
</organism>
<proteinExistence type="predicted"/>
<comment type="caution">
    <text evidence="1">The sequence shown here is derived from an EMBL/GenBank/DDBJ whole genome shotgun (WGS) entry which is preliminary data.</text>
</comment>
<protein>
    <submittedName>
        <fullName evidence="1">Uncharacterized protein</fullName>
    </submittedName>
</protein>
<sequence length="186" mass="21478">MLIENKGIETNTFYIPPFDLNAGEIVVLNVFSGANFYKTEMFLKDIFCGRIPHENVIIHQNITFLEHFFEPAIRRFFYPVTVGEYLKKNANSDSIIYETEWINEKTKVNTLLGSHRKQLSLYATLSKTQNIVFDLSGEGLQGAEETYKIVKDIVKNGGSALLLDCYDDMKNDCPKYIELQWKDPQF</sequence>
<dbReference type="RefSeq" id="WP_169235823.1">
    <property type="nucleotide sequence ID" value="NZ_JABBGI010000021.1"/>
</dbReference>
<reference evidence="1 2" key="1">
    <citation type="submission" date="2020-04" db="EMBL/GenBank/DDBJ databases">
        <title>Chryseobacterium sp. RP-3-3 sp. nov., isolated from Jeju soil.</title>
        <authorList>
            <person name="Dahal R.H."/>
        </authorList>
    </citation>
    <scope>NUCLEOTIDE SEQUENCE [LARGE SCALE GENOMIC DNA]</scope>
    <source>
        <strain evidence="1 2">RP-3-3</strain>
    </source>
</reference>